<dbReference type="InterPro" id="IPR050721">
    <property type="entry name" value="Trk_Ktr_HKT_K-transport"/>
</dbReference>
<comment type="caution">
    <text evidence="3">The sequence shown here is derived from an EMBL/GenBank/DDBJ whole genome shotgun (WGS) entry which is preliminary data.</text>
</comment>
<keyword evidence="4" id="KW-1185">Reference proteome</keyword>
<dbReference type="PROSITE" id="PS51202">
    <property type="entry name" value="RCK_C"/>
    <property type="match status" value="1"/>
</dbReference>
<reference evidence="3 4" key="1">
    <citation type="submission" date="2018-09" db="EMBL/GenBank/DDBJ databases">
        <authorList>
            <person name="Wang X."/>
            <person name="Du Z."/>
        </authorList>
    </citation>
    <scope>NUCLEOTIDE SEQUENCE [LARGE SCALE GENOMIC DNA]</scope>
    <source>
        <strain evidence="3 4">N3</strain>
    </source>
</reference>
<dbReference type="Pfam" id="PF02080">
    <property type="entry name" value="TrkA_C"/>
    <property type="match status" value="1"/>
</dbReference>
<dbReference type="OrthoDB" id="9776294at2"/>
<dbReference type="Gene3D" id="3.30.70.1450">
    <property type="entry name" value="Regulator of K+ conductance, C-terminal domain"/>
    <property type="match status" value="1"/>
</dbReference>
<name>A0A418PWF0_9BACT</name>
<accession>A0A418PWF0</accession>
<feature type="domain" description="RCK C-terminal" evidence="2">
    <location>
        <begin position="149"/>
        <end position="229"/>
    </location>
</feature>
<dbReference type="Proteomes" id="UP000283522">
    <property type="component" value="Unassembled WGS sequence"/>
</dbReference>
<dbReference type="EMBL" id="QXML01000001">
    <property type="protein sequence ID" value="RIW18399.1"/>
    <property type="molecule type" value="Genomic_DNA"/>
</dbReference>
<dbReference type="InterPro" id="IPR036291">
    <property type="entry name" value="NAD(P)-bd_dom_sf"/>
</dbReference>
<organism evidence="3 4">
    <name type="scientific">Algoriphagus lacus</name>
    <dbReference type="NCBI Taxonomy" id="2056311"/>
    <lineage>
        <taxon>Bacteria</taxon>
        <taxon>Pseudomonadati</taxon>
        <taxon>Bacteroidota</taxon>
        <taxon>Cytophagia</taxon>
        <taxon>Cytophagales</taxon>
        <taxon>Cyclobacteriaceae</taxon>
        <taxon>Algoriphagus</taxon>
    </lineage>
</organism>
<evidence type="ECO:0000313" key="4">
    <source>
        <dbReference type="Proteomes" id="UP000283522"/>
    </source>
</evidence>
<evidence type="ECO:0000313" key="3">
    <source>
        <dbReference type="EMBL" id="RIW18399.1"/>
    </source>
</evidence>
<protein>
    <submittedName>
        <fullName evidence="3">TrkA family potassium uptake protein</fullName>
    </submittedName>
</protein>
<sequence length="229" mass="25454">MKYIVVGMGNFGYYLAKRLTDLGHEVVGVDTSEIKIEQVKDHITHAVALNATDQHAVSNLPMKDCDVVVIAIGEDVGASIMTTAIFKQMKAKRIIGRAINALHETVIRAIGVDEIIHPEEETAERLAKRLQLKGVLDSLEISEDYNIVEVKVPSRYVGMTVSEANIRKEFSLNIMTTIKIKEQTNILGIKLPKREVAGVISPDYILEEDDILLLFGKIKNLQEFLNLGS</sequence>
<dbReference type="SUPFAM" id="SSF116726">
    <property type="entry name" value="TrkA C-terminal domain-like"/>
    <property type="match status" value="1"/>
</dbReference>
<proteinExistence type="predicted"/>
<dbReference type="Gene3D" id="3.40.50.720">
    <property type="entry name" value="NAD(P)-binding Rossmann-like Domain"/>
    <property type="match status" value="1"/>
</dbReference>
<dbReference type="InterPro" id="IPR003148">
    <property type="entry name" value="RCK_N"/>
</dbReference>
<gene>
    <name evidence="3" type="ORF">D0X99_01555</name>
</gene>
<dbReference type="SUPFAM" id="SSF51735">
    <property type="entry name" value="NAD(P)-binding Rossmann-fold domains"/>
    <property type="match status" value="1"/>
</dbReference>
<dbReference type="GO" id="GO:0006813">
    <property type="term" value="P:potassium ion transport"/>
    <property type="evidence" value="ECO:0007669"/>
    <property type="project" value="InterPro"/>
</dbReference>
<dbReference type="GO" id="GO:0008324">
    <property type="term" value="F:monoatomic cation transmembrane transporter activity"/>
    <property type="evidence" value="ECO:0007669"/>
    <property type="project" value="InterPro"/>
</dbReference>
<dbReference type="Pfam" id="PF02254">
    <property type="entry name" value="TrkA_N"/>
    <property type="match status" value="1"/>
</dbReference>
<dbReference type="InterPro" id="IPR036721">
    <property type="entry name" value="RCK_C_sf"/>
</dbReference>
<dbReference type="PANTHER" id="PTHR43833:SF7">
    <property type="entry name" value="KTR SYSTEM POTASSIUM UPTAKE PROTEIN C"/>
    <property type="match status" value="1"/>
</dbReference>
<feature type="domain" description="RCK N-terminal" evidence="1">
    <location>
        <begin position="1"/>
        <end position="116"/>
    </location>
</feature>
<dbReference type="InterPro" id="IPR006037">
    <property type="entry name" value="RCK_C"/>
</dbReference>
<evidence type="ECO:0000259" key="1">
    <source>
        <dbReference type="PROSITE" id="PS51201"/>
    </source>
</evidence>
<dbReference type="AlphaFoldDB" id="A0A418PWF0"/>
<evidence type="ECO:0000259" key="2">
    <source>
        <dbReference type="PROSITE" id="PS51202"/>
    </source>
</evidence>
<dbReference type="RefSeq" id="WP_119475877.1">
    <property type="nucleotide sequence ID" value="NZ_QXML01000001.1"/>
</dbReference>
<dbReference type="PANTHER" id="PTHR43833">
    <property type="entry name" value="POTASSIUM CHANNEL PROTEIN 2-RELATED-RELATED"/>
    <property type="match status" value="1"/>
</dbReference>
<dbReference type="PROSITE" id="PS51201">
    <property type="entry name" value="RCK_N"/>
    <property type="match status" value="1"/>
</dbReference>